<protein>
    <recommendedName>
        <fullName evidence="1">GIY-YIG domain-containing protein</fullName>
    </recommendedName>
</protein>
<gene>
    <name evidence="2" type="ORF">COT78_01760</name>
</gene>
<dbReference type="EMBL" id="PEZW01000012">
    <property type="protein sequence ID" value="PIS07766.1"/>
    <property type="molecule type" value="Genomic_DNA"/>
</dbReference>
<evidence type="ECO:0000259" key="1">
    <source>
        <dbReference type="PROSITE" id="PS50164"/>
    </source>
</evidence>
<name>A0A2H0W6Q3_9BACT</name>
<dbReference type="InterPro" id="IPR000305">
    <property type="entry name" value="GIY-YIG_endonuc"/>
</dbReference>
<dbReference type="Gene3D" id="3.40.1440.10">
    <property type="entry name" value="GIY-YIG endonuclease"/>
    <property type="match status" value="1"/>
</dbReference>
<evidence type="ECO:0000313" key="3">
    <source>
        <dbReference type="Proteomes" id="UP000231382"/>
    </source>
</evidence>
<reference evidence="3" key="1">
    <citation type="submission" date="2017-09" db="EMBL/GenBank/DDBJ databases">
        <title>Depth-based differentiation of microbial function through sediment-hosted aquifers and enrichment of novel symbionts in the deep terrestrial subsurface.</title>
        <authorList>
            <person name="Probst A.J."/>
            <person name="Ladd B."/>
            <person name="Jarett J.K."/>
            <person name="Geller-Mcgrath D.E."/>
            <person name="Sieber C.M.K."/>
            <person name="Emerson J.B."/>
            <person name="Anantharaman K."/>
            <person name="Thomas B.C."/>
            <person name="Malmstrom R."/>
            <person name="Stieglmeier M."/>
            <person name="Klingl A."/>
            <person name="Woyke T."/>
            <person name="Ryan C.M."/>
            <person name="Banfield J.F."/>
        </authorList>
    </citation>
    <scope>NUCLEOTIDE SEQUENCE [LARGE SCALE GENOMIC DNA]</scope>
</reference>
<proteinExistence type="predicted"/>
<dbReference type="AlphaFoldDB" id="A0A2H0W6Q3"/>
<dbReference type="PROSITE" id="PS50164">
    <property type="entry name" value="GIY_YIG"/>
    <property type="match status" value="1"/>
</dbReference>
<dbReference type="SUPFAM" id="SSF82771">
    <property type="entry name" value="GIY-YIG endonuclease"/>
    <property type="match status" value="1"/>
</dbReference>
<evidence type="ECO:0000313" key="2">
    <source>
        <dbReference type="EMBL" id="PIS07766.1"/>
    </source>
</evidence>
<accession>A0A2H0W6Q3</accession>
<dbReference type="InterPro" id="IPR035901">
    <property type="entry name" value="GIY-YIG_endonuc_sf"/>
</dbReference>
<feature type="domain" description="GIY-YIG" evidence="1">
    <location>
        <begin position="1"/>
        <end position="78"/>
    </location>
</feature>
<dbReference type="Proteomes" id="UP000231382">
    <property type="component" value="Unassembled WGS sequence"/>
</dbReference>
<dbReference type="Pfam" id="PF01541">
    <property type="entry name" value="GIY-YIG"/>
    <property type="match status" value="1"/>
</dbReference>
<sequence length="89" mass="10182">MFTVYFAKSLKNGKIYVGQTSKTPAKRIAEHNFGCNTWSKNNGPFKLIYYEEYCCKADAVKREIFYKTGIGRKIKKLIIESLDSYGPVA</sequence>
<organism evidence="2 3">
    <name type="scientific">Candidatus Berkelbacteria bacterium CG10_big_fil_rev_8_21_14_0_10_43_13</name>
    <dbReference type="NCBI Taxonomy" id="1974514"/>
    <lineage>
        <taxon>Bacteria</taxon>
        <taxon>Candidatus Berkelbacteria</taxon>
    </lineage>
</organism>
<comment type="caution">
    <text evidence="2">The sequence shown here is derived from an EMBL/GenBank/DDBJ whole genome shotgun (WGS) entry which is preliminary data.</text>
</comment>